<feature type="compositionally biased region" description="Basic and acidic residues" evidence="9">
    <location>
        <begin position="1467"/>
        <end position="1476"/>
    </location>
</feature>
<evidence type="ECO:0000259" key="14">
    <source>
        <dbReference type="Pfam" id="PF04565"/>
    </source>
</evidence>
<reference evidence="16" key="1">
    <citation type="journal article" date="2020" name="Nature">
        <title>Giant virus diversity and host interactions through global metagenomics.</title>
        <authorList>
            <person name="Schulz F."/>
            <person name="Roux S."/>
            <person name="Paez-Espino D."/>
            <person name="Jungbluth S."/>
            <person name="Walsh D.A."/>
            <person name="Denef V.J."/>
            <person name="McMahon K.D."/>
            <person name="Konstantinidis K.T."/>
            <person name="Eloe-Fadrosh E.A."/>
            <person name="Kyrpides N.C."/>
            <person name="Woyke T."/>
        </authorList>
    </citation>
    <scope>NUCLEOTIDE SEQUENCE</scope>
    <source>
        <strain evidence="16">GVMAG-M-3300027963-41</strain>
    </source>
</reference>
<comment type="similarity">
    <text evidence="1">Belongs to the RNA polymerase beta chain family.</text>
</comment>
<evidence type="ECO:0000313" key="16">
    <source>
        <dbReference type="EMBL" id="QHU31812.1"/>
    </source>
</evidence>
<evidence type="ECO:0000259" key="15">
    <source>
        <dbReference type="Pfam" id="PF04566"/>
    </source>
</evidence>
<dbReference type="EC" id="2.7.7.6" evidence="2"/>
<keyword evidence="6" id="KW-0479">Metal-binding</keyword>
<dbReference type="Pfam" id="PF04560">
    <property type="entry name" value="RNA_pol_Rpb2_7"/>
    <property type="match status" value="1"/>
</dbReference>
<feature type="domain" description="RNA polymerase Rpb2" evidence="11">
    <location>
        <begin position="1131"/>
        <end position="1234"/>
    </location>
</feature>
<dbReference type="InterPro" id="IPR037033">
    <property type="entry name" value="DNA-dir_RNAP_su2_hyb_sf"/>
</dbReference>
<dbReference type="GO" id="GO:0003899">
    <property type="term" value="F:DNA-directed RNA polymerase activity"/>
    <property type="evidence" value="ECO:0007669"/>
    <property type="project" value="UniProtKB-EC"/>
</dbReference>
<dbReference type="GO" id="GO:0046872">
    <property type="term" value="F:metal ion binding"/>
    <property type="evidence" value="ECO:0007669"/>
    <property type="project" value="UniProtKB-KW"/>
</dbReference>
<dbReference type="InterPro" id="IPR007644">
    <property type="entry name" value="RNA_pol_bsu_protrusion"/>
</dbReference>
<dbReference type="Gene3D" id="3.90.1100.10">
    <property type="match status" value="2"/>
</dbReference>
<feature type="compositionally biased region" description="Low complexity" evidence="9">
    <location>
        <begin position="1343"/>
        <end position="1354"/>
    </location>
</feature>
<evidence type="ECO:0000259" key="13">
    <source>
        <dbReference type="Pfam" id="PF04563"/>
    </source>
</evidence>
<proteinExistence type="inferred from homology"/>
<evidence type="ECO:0000256" key="7">
    <source>
        <dbReference type="ARBA" id="ARBA00022833"/>
    </source>
</evidence>
<dbReference type="InterPro" id="IPR007121">
    <property type="entry name" value="RNA_pol_bsu_CS"/>
</dbReference>
<dbReference type="Gene3D" id="2.40.50.150">
    <property type="match status" value="1"/>
</dbReference>
<dbReference type="Gene3D" id="3.90.1800.10">
    <property type="entry name" value="RNA polymerase alpha subunit dimerisation domain"/>
    <property type="match status" value="1"/>
</dbReference>
<dbReference type="GO" id="GO:0006351">
    <property type="term" value="P:DNA-templated transcription"/>
    <property type="evidence" value="ECO:0007669"/>
    <property type="project" value="InterPro"/>
</dbReference>
<dbReference type="GO" id="GO:0032549">
    <property type="term" value="F:ribonucleoside binding"/>
    <property type="evidence" value="ECO:0007669"/>
    <property type="project" value="InterPro"/>
</dbReference>
<accession>A0A6C0LR93</accession>
<evidence type="ECO:0000256" key="6">
    <source>
        <dbReference type="ARBA" id="ARBA00022723"/>
    </source>
</evidence>
<evidence type="ECO:0000256" key="9">
    <source>
        <dbReference type="SAM" id="MobiDB-lite"/>
    </source>
</evidence>
<dbReference type="InterPro" id="IPR007120">
    <property type="entry name" value="DNA-dir_RNAP_su2_dom"/>
</dbReference>
<keyword evidence="8" id="KW-0804">Transcription</keyword>
<dbReference type="Gene3D" id="2.40.270.10">
    <property type="entry name" value="DNA-directed RNA polymerase, subunit 2, domain 6"/>
    <property type="match status" value="1"/>
</dbReference>
<dbReference type="Pfam" id="PF04561">
    <property type="entry name" value="RNA_pol_Rpb2_2"/>
    <property type="match status" value="1"/>
</dbReference>
<keyword evidence="5" id="KW-0548">Nucleotidyltransferase</keyword>
<dbReference type="EMBL" id="MN740533">
    <property type="protein sequence ID" value="QHU31812.1"/>
    <property type="molecule type" value="Genomic_DNA"/>
</dbReference>
<dbReference type="InterPro" id="IPR015712">
    <property type="entry name" value="DNA-dir_RNA_pol_su2"/>
</dbReference>
<dbReference type="InterPro" id="IPR037034">
    <property type="entry name" value="RNA_pol_Rpb2_2_sf"/>
</dbReference>
<evidence type="ECO:0000256" key="4">
    <source>
        <dbReference type="ARBA" id="ARBA00022679"/>
    </source>
</evidence>
<dbReference type="GO" id="GO:0003677">
    <property type="term" value="F:DNA binding"/>
    <property type="evidence" value="ECO:0007669"/>
    <property type="project" value="InterPro"/>
</dbReference>
<dbReference type="CDD" id="cd00653">
    <property type="entry name" value="RNA_pol_B_RPB2"/>
    <property type="match status" value="1"/>
</dbReference>
<sequence length="1476" mass="161380">MSQQSDAGICQPPGSGVSASIADIAPELFQRYFDANPNTFLTTHHIESYEAFVFRELPELILAENPITILKEPLDAEKGIYKYKTEIFIGGTADVPENLALDVGAPVISLDSGTTVRRMFPNEARIRSLTYASTFRADILIRLTFTVPAVGEGGVVYTKQLRELKFEKFNLFRIPILLRSKLCATYNAPKSLLMEMGECRNDAGGYFIIDGSEKLLITRQEQAFNSIYIAVKPLTDDKIATYASVICQHPVTKQTRRVGIYRLHESRSNAEGVIRVSVPFVKGAIPLFALFRALGVESDKEIVRMILPDTTSAATTSMENTLIASIQDAYPITSQMQAIEFIRTLTKGFIIENVLDILHTHLFSHVPDRPLARAQYLAELIRRMIRVEMRMEPNTNRDDIRNQRLLPTGTLLRGLFSECWKDWKKAVRLQVDTTYNYNKSLYTDENFLNIFSPGNIAKIIASAALNDSIMRGFRGKWGTNQYNMKAGVIQPLARISYLDAMSHVRRVVSDFDTGSKLVGPRHLNPSQIGYFCTSETPTGSHIGATKNLSILTAISIASPATALMNWLLTRGGVIDVAAATQAVVVASASVQINGGTIGFSSDPALLTRILKLFKWTACLPPTASVSFNTADNSVRVYLDDGRPLRPLWHLAQGGTWPAAARVKPAPSWRNLICGTLPLTASVGIYSTKFVDPLATPEGQPDPDEPVTLEDYDKLLAPHIGAIEYIDPYEGNEAYISWYGNTADLTPQHTHAEIHPSSMMGLLTSMIPFANHNQSPRNQLSCSQSKQAIGYYATNYENRFDTYGSMLCYGEGALARTIVHEAVGGGAMPYGTNIIFCINSFNGYNQDDGILFNRTSIERGLFRSLALRSYTATEEVDPMSKAVYRIGNPRTVLAWTDLKPGYDYSALDDNGIIREGTRIHDKSVLVGMYLTSPDTGTVTDSSVLPTVFTNGRVDKVVVLHQANGMRLVHVRILEERIPELGDKFSSRHGQKGTMGMLLDAQDMPRTADGLVPDVMVNPHCIPSRMTIAQLLEQVFGKLGAVVGAKMNATSFMNDEQSFKAIGDALEAIGLQREGEEILYSGITGRMFTSSVFMGPLYFMRLKHLAQDKINSRAKGRKEIRTHQPTGGRGNEGGMRIGEMERDALIAHGVSEFLQESMMKRSDGTTFWICNGCGTMPIYNESQKLFVCPTCDGPVTFQGETADTLGLVLPVKKSRTTFSQIEVPYALKLLDQELTTYANASVRFLTEKHVRAFRDLPAGTGIFEQTPTPPPTDILSSVMATFATPTVAATAESLPTPTSTPISTPTPTETITKEQAAANAMFDFMPGGPPKLEVVQEEPTPTPTPDTNTVGPLPSESEVKVVKVSAPTPNMAGPAEPVPTVISEAGDNPLIAEGAPLPVPNLDAMSVQAVKDTPSPDINDAVSVQAVKGEATPESPAKPDVEIRPRRSSMKGGRAADAQTPSAEIPSDTDVKVIKIDA</sequence>
<protein>
    <recommendedName>
        <fullName evidence="2">DNA-directed RNA polymerase</fullName>
        <ecNumber evidence="2">2.7.7.6</ecNumber>
    </recommendedName>
</protein>
<dbReference type="GO" id="GO:0000428">
    <property type="term" value="C:DNA-directed RNA polymerase complex"/>
    <property type="evidence" value="ECO:0007669"/>
    <property type="project" value="UniProtKB-KW"/>
</dbReference>
<dbReference type="Gene3D" id="3.90.1110.10">
    <property type="entry name" value="RNA polymerase Rpb2, domain 2"/>
    <property type="match status" value="1"/>
</dbReference>
<evidence type="ECO:0000256" key="5">
    <source>
        <dbReference type="ARBA" id="ARBA00022695"/>
    </source>
</evidence>
<feature type="domain" description="RNA polymerase beta subunit protrusion" evidence="13">
    <location>
        <begin position="41"/>
        <end position="443"/>
    </location>
</feature>
<dbReference type="InterPro" id="IPR007646">
    <property type="entry name" value="RNA_pol_Rpb2_4"/>
</dbReference>
<evidence type="ECO:0000259" key="10">
    <source>
        <dbReference type="Pfam" id="PF00562"/>
    </source>
</evidence>
<dbReference type="SUPFAM" id="SSF64484">
    <property type="entry name" value="beta and beta-prime subunits of DNA dependent RNA-polymerase"/>
    <property type="match status" value="1"/>
</dbReference>
<dbReference type="InterPro" id="IPR007641">
    <property type="entry name" value="RNA_pol_Rpb2_7"/>
</dbReference>
<dbReference type="Pfam" id="PF04566">
    <property type="entry name" value="RNA_pol_Rpb2_4"/>
    <property type="match status" value="1"/>
</dbReference>
<evidence type="ECO:0000256" key="1">
    <source>
        <dbReference type="ARBA" id="ARBA00006835"/>
    </source>
</evidence>
<dbReference type="InterPro" id="IPR014724">
    <property type="entry name" value="RNA_pol_RPB2_OB-fold"/>
</dbReference>
<feature type="domain" description="RNA polymerase Rpb2" evidence="12">
    <location>
        <begin position="270"/>
        <end position="405"/>
    </location>
</feature>
<feature type="domain" description="RNA polymerase Rpb2" evidence="15">
    <location>
        <begin position="590"/>
        <end position="647"/>
    </location>
</feature>
<dbReference type="Pfam" id="PF04565">
    <property type="entry name" value="RNA_pol_Rpb2_3"/>
    <property type="match status" value="1"/>
</dbReference>
<feature type="domain" description="RNA polymerase Rpb2" evidence="14">
    <location>
        <begin position="492"/>
        <end position="553"/>
    </location>
</feature>
<evidence type="ECO:0000256" key="3">
    <source>
        <dbReference type="ARBA" id="ARBA00022478"/>
    </source>
</evidence>
<evidence type="ECO:0000259" key="11">
    <source>
        <dbReference type="Pfam" id="PF04560"/>
    </source>
</evidence>
<keyword evidence="7" id="KW-0862">Zinc</keyword>
<feature type="region of interest" description="Disordered" evidence="9">
    <location>
        <begin position="1425"/>
        <end position="1476"/>
    </location>
</feature>
<dbReference type="Pfam" id="PF04563">
    <property type="entry name" value="RNA_pol_Rpb2_1"/>
    <property type="match status" value="1"/>
</dbReference>
<evidence type="ECO:0000259" key="12">
    <source>
        <dbReference type="Pfam" id="PF04561"/>
    </source>
</evidence>
<keyword evidence="3" id="KW-0240">DNA-directed RNA polymerase</keyword>
<keyword evidence="4" id="KW-0808">Transferase</keyword>
<dbReference type="PANTHER" id="PTHR20856">
    <property type="entry name" value="DNA-DIRECTED RNA POLYMERASE I SUBUNIT 2"/>
    <property type="match status" value="1"/>
</dbReference>
<dbReference type="PROSITE" id="PS01166">
    <property type="entry name" value="RNA_POL_BETA"/>
    <property type="match status" value="1"/>
</dbReference>
<dbReference type="InterPro" id="IPR007645">
    <property type="entry name" value="RNA_pol_Rpb2_3"/>
</dbReference>
<organism evidence="16">
    <name type="scientific">viral metagenome</name>
    <dbReference type="NCBI Taxonomy" id="1070528"/>
    <lineage>
        <taxon>unclassified sequences</taxon>
        <taxon>metagenomes</taxon>
        <taxon>organismal metagenomes</taxon>
    </lineage>
</organism>
<feature type="domain" description="DNA-directed RNA polymerase subunit 2 hybrid-binding" evidence="10">
    <location>
        <begin position="763"/>
        <end position="1127"/>
    </location>
</feature>
<dbReference type="InterPro" id="IPR007642">
    <property type="entry name" value="RNA_pol_Rpb2_2"/>
</dbReference>
<feature type="region of interest" description="Disordered" evidence="9">
    <location>
        <begin position="1333"/>
        <end position="1355"/>
    </location>
</feature>
<name>A0A6C0LR93_9ZZZZ</name>
<evidence type="ECO:0000256" key="2">
    <source>
        <dbReference type="ARBA" id="ARBA00012418"/>
    </source>
</evidence>
<dbReference type="Pfam" id="PF00562">
    <property type="entry name" value="RNA_pol_Rpb2_6"/>
    <property type="match status" value="1"/>
</dbReference>
<evidence type="ECO:0000256" key="8">
    <source>
        <dbReference type="ARBA" id="ARBA00023163"/>
    </source>
</evidence>